<evidence type="ECO:0000313" key="3">
    <source>
        <dbReference type="EMBL" id="GJE06715.1"/>
    </source>
</evidence>
<feature type="chain" id="PRO_5046850235" evidence="2">
    <location>
        <begin position="30"/>
        <end position="316"/>
    </location>
</feature>
<feature type="signal peptide" evidence="2">
    <location>
        <begin position="1"/>
        <end position="29"/>
    </location>
</feature>
<accession>A0ABQ4SW41</accession>
<organism evidence="3 4">
    <name type="scientific">Methylobacterium jeotgali</name>
    <dbReference type="NCBI Taxonomy" id="381630"/>
    <lineage>
        <taxon>Bacteria</taxon>
        <taxon>Pseudomonadati</taxon>
        <taxon>Pseudomonadota</taxon>
        <taxon>Alphaproteobacteria</taxon>
        <taxon>Hyphomicrobiales</taxon>
        <taxon>Methylobacteriaceae</taxon>
        <taxon>Methylobacterium</taxon>
    </lineage>
</organism>
<name>A0ABQ4SW41_9HYPH</name>
<proteinExistence type="predicted"/>
<feature type="compositionally biased region" description="Low complexity" evidence="1">
    <location>
        <begin position="74"/>
        <end position="84"/>
    </location>
</feature>
<dbReference type="RefSeq" id="WP_238275561.1">
    <property type="nucleotide sequence ID" value="NZ_BPQR01000033.1"/>
</dbReference>
<dbReference type="PRINTS" id="PR01217">
    <property type="entry name" value="PRICHEXTENSN"/>
</dbReference>
<keyword evidence="2" id="KW-0732">Signal</keyword>
<sequence length="316" mass="31780">MSLPLRGHRAPLPVLALTAFLAATGSAMAQDAGTGAPAEEVPELRLNTRPAPRPKPPARKQAPAAQGPSSQETPAAAETAPAEPGEAKPPARKPKPAPKPAAKAAPAPAPSPGPSEPASAPPAPTPAAVSAPPPAEPPSACGAQAALYEGAKNFSAHVTRLGRIEVENPLRPLTPDVTRVLQVTIGGKSATAFGPEFDALRRGPAPSALEAQLGGSVRWEAALPLLPPTLTIVSEAGETLARLSFRACTEAPAVKAPPPEAARKPAARSAGKGDASRGDASKGDVPKAEGSRSEPRKAAAPKVPPGFRLPQGAVAE</sequence>
<evidence type="ECO:0000313" key="4">
    <source>
        <dbReference type="Proteomes" id="UP001055102"/>
    </source>
</evidence>
<keyword evidence="4" id="KW-1185">Reference proteome</keyword>
<feature type="compositionally biased region" description="Basic and acidic residues" evidence="1">
    <location>
        <begin position="274"/>
        <end position="297"/>
    </location>
</feature>
<dbReference type="Proteomes" id="UP001055102">
    <property type="component" value="Unassembled WGS sequence"/>
</dbReference>
<evidence type="ECO:0000256" key="1">
    <source>
        <dbReference type="SAM" id="MobiDB-lite"/>
    </source>
</evidence>
<comment type="caution">
    <text evidence="3">The sequence shown here is derived from an EMBL/GenBank/DDBJ whole genome shotgun (WGS) entry which is preliminary data.</text>
</comment>
<feature type="compositionally biased region" description="Pro residues" evidence="1">
    <location>
        <begin position="107"/>
        <end position="137"/>
    </location>
</feature>
<dbReference type="EMBL" id="BPQR01000033">
    <property type="protein sequence ID" value="GJE06715.1"/>
    <property type="molecule type" value="Genomic_DNA"/>
</dbReference>
<protein>
    <submittedName>
        <fullName evidence="3">Uncharacterized protein</fullName>
    </submittedName>
</protein>
<feature type="region of interest" description="Disordered" evidence="1">
    <location>
        <begin position="30"/>
        <end position="142"/>
    </location>
</feature>
<reference evidence="3" key="2">
    <citation type="submission" date="2021-08" db="EMBL/GenBank/DDBJ databases">
        <authorList>
            <person name="Tani A."/>
            <person name="Ola A."/>
            <person name="Ogura Y."/>
            <person name="Katsura K."/>
            <person name="Hayashi T."/>
        </authorList>
    </citation>
    <scope>NUCLEOTIDE SEQUENCE</scope>
    <source>
        <strain evidence="3">LMG 23639</strain>
    </source>
</reference>
<evidence type="ECO:0000256" key="2">
    <source>
        <dbReference type="SAM" id="SignalP"/>
    </source>
</evidence>
<gene>
    <name evidence="3" type="ORF">AOPFMNJM_2037</name>
</gene>
<reference evidence="3" key="1">
    <citation type="journal article" date="2021" name="Front. Microbiol.">
        <title>Comprehensive Comparative Genomics and Phenotyping of Methylobacterium Species.</title>
        <authorList>
            <person name="Alessa O."/>
            <person name="Ogura Y."/>
            <person name="Fujitani Y."/>
            <person name="Takami H."/>
            <person name="Hayashi T."/>
            <person name="Sahin N."/>
            <person name="Tani A."/>
        </authorList>
    </citation>
    <scope>NUCLEOTIDE SEQUENCE</scope>
    <source>
        <strain evidence="3">LMG 23639</strain>
    </source>
</reference>
<feature type="region of interest" description="Disordered" evidence="1">
    <location>
        <begin position="251"/>
        <end position="316"/>
    </location>
</feature>